<gene>
    <name evidence="5" type="ORF">SAMN04489726_0270</name>
</gene>
<sequence>MSDPGRASGDRVRDSRAEPAPDGGAEQATDNTGTRPAPSLTGNDLAVSRLRPAAGAGSHRTGPQKHDLDVLVVGGVGVDTIVRVPELPLPMRDSIMVPPIEQYLAHTGNGVALGCHHLGLRTHFADVIGEDAEGAKVLETYASVGLSFAHVTHPSGTRRSVNLVDKRGNRLSLYDGRHPFEMEVGPELYRPAIGRARHVHVSIMNWARHALADAVAAGVTTSTDLHDWDGENEYHQDFAYGADLVFVSTSALDDRVEEVTSDILDRGRARAVIAMAGGEGSYLRLPGQPLKHVPPVPLAPEEVVDTNGAGDSYVAGFLYAHLAGRSWDEAVRAGSFAGAHAVRTAGTHTSFITGADLDAALSA</sequence>
<dbReference type="PANTHER" id="PTHR10584:SF166">
    <property type="entry name" value="RIBOKINASE"/>
    <property type="match status" value="1"/>
</dbReference>
<dbReference type="STRING" id="211114.SAMN04489726_0270"/>
<dbReference type="Proteomes" id="UP000183376">
    <property type="component" value="Chromosome I"/>
</dbReference>
<keyword evidence="6" id="KW-1185">Reference proteome</keyword>
<accession>A0A1G9R8C7</accession>
<dbReference type="SUPFAM" id="SSF53613">
    <property type="entry name" value="Ribokinase-like"/>
    <property type="match status" value="1"/>
</dbReference>
<organism evidence="5 6">
    <name type="scientific">Allokutzneria albata</name>
    <name type="common">Kibdelosporangium albatum</name>
    <dbReference type="NCBI Taxonomy" id="211114"/>
    <lineage>
        <taxon>Bacteria</taxon>
        <taxon>Bacillati</taxon>
        <taxon>Actinomycetota</taxon>
        <taxon>Actinomycetes</taxon>
        <taxon>Pseudonocardiales</taxon>
        <taxon>Pseudonocardiaceae</taxon>
        <taxon>Allokutzneria</taxon>
    </lineage>
</organism>
<evidence type="ECO:0000256" key="1">
    <source>
        <dbReference type="ARBA" id="ARBA00022679"/>
    </source>
</evidence>
<dbReference type="InterPro" id="IPR029056">
    <property type="entry name" value="Ribokinase-like"/>
</dbReference>
<name>A0A1G9R8C7_ALLAB</name>
<evidence type="ECO:0000256" key="3">
    <source>
        <dbReference type="SAM" id="MobiDB-lite"/>
    </source>
</evidence>
<reference evidence="5 6" key="1">
    <citation type="submission" date="2016-10" db="EMBL/GenBank/DDBJ databases">
        <authorList>
            <person name="de Groot N.N."/>
        </authorList>
    </citation>
    <scope>NUCLEOTIDE SEQUENCE [LARGE SCALE GENOMIC DNA]</scope>
    <source>
        <strain evidence="5 6">DSM 44149</strain>
    </source>
</reference>
<dbReference type="Gene3D" id="3.40.1190.20">
    <property type="match status" value="1"/>
</dbReference>
<dbReference type="GO" id="GO:0016301">
    <property type="term" value="F:kinase activity"/>
    <property type="evidence" value="ECO:0007669"/>
    <property type="project" value="UniProtKB-KW"/>
</dbReference>
<keyword evidence="1" id="KW-0808">Transferase</keyword>
<dbReference type="Pfam" id="PF00294">
    <property type="entry name" value="PfkB"/>
    <property type="match status" value="1"/>
</dbReference>
<proteinExistence type="predicted"/>
<dbReference type="PROSITE" id="PS00584">
    <property type="entry name" value="PFKB_KINASES_2"/>
    <property type="match status" value="1"/>
</dbReference>
<dbReference type="InterPro" id="IPR011611">
    <property type="entry name" value="PfkB_dom"/>
</dbReference>
<evidence type="ECO:0000313" key="6">
    <source>
        <dbReference type="Proteomes" id="UP000183376"/>
    </source>
</evidence>
<dbReference type="AlphaFoldDB" id="A0A1G9R8C7"/>
<feature type="region of interest" description="Disordered" evidence="3">
    <location>
        <begin position="1"/>
        <end position="43"/>
    </location>
</feature>
<dbReference type="InterPro" id="IPR002173">
    <property type="entry name" value="Carboh/pur_kinase_PfkB_CS"/>
</dbReference>
<evidence type="ECO:0000259" key="4">
    <source>
        <dbReference type="Pfam" id="PF00294"/>
    </source>
</evidence>
<keyword evidence="2 5" id="KW-0418">Kinase</keyword>
<evidence type="ECO:0000256" key="2">
    <source>
        <dbReference type="ARBA" id="ARBA00022777"/>
    </source>
</evidence>
<dbReference type="EMBL" id="LT629701">
    <property type="protein sequence ID" value="SDM19077.1"/>
    <property type="molecule type" value="Genomic_DNA"/>
</dbReference>
<feature type="domain" description="Carbohydrate kinase PfkB" evidence="4">
    <location>
        <begin position="107"/>
        <end position="350"/>
    </location>
</feature>
<dbReference type="eggNOG" id="COG0524">
    <property type="taxonomic scope" value="Bacteria"/>
</dbReference>
<dbReference type="PANTHER" id="PTHR10584">
    <property type="entry name" value="SUGAR KINASE"/>
    <property type="match status" value="1"/>
</dbReference>
<evidence type="ECO:0000313" key="5">
    <source>
        <dbReference type="EMBL" id="SDM19077.1"/>
    </source>
</evidence>
<feature type="compositionally biased region" description="Basic and acidic residues" evidence="3">
    <location>
        <begin position="8"/>
        <end position="19"/>
    </location>
</feature>
<protein>
    <submittedName>
        <fullName evidence="5">Sugar or nucleoside kinase, ribokinase family</fullName>
    </submittedName>
</protein>